<dbReference type="InParanoid" id="D8PXV6"/>
<accession>D8PXV6</accession>
<name>D8PXV6_SCHCM</name>
<dbReference type="Proteomes" id="UP000007431">
    <property type="component" value="Unassembled WGS sequence"/>
</dbReference>
<protein>
    <submittedName>
        <fullName evidence="1">Uncharacterized protein</fullName>
    </submittedName>
</protein>
<dbReference type="VEuPathDB" id="FungiDB:SCHCODRAFT_02745939"/>
<gene>
    <name evidence="1" type="ORF">SCHCODRAFT_107312</name>
</gene>
<evidence type="ECO:0000313" key="2">
    <source>
        <dbReference type="Proteomes" id="UP000007431"/>
    </source>
</evidence>
<feature type="non-terminal residue" evidence="1">
    <location>
        <position position="627"/>
    </location>
</feature>
<dbReference type="EMBL" id="GL377304">
    <property type="protein sequence ID" value="EFI99741.1"/>
    <property type="molecule type" value="Genomic_DNA"/>
</dbReference>
<dbReference type="KEGG" id="scm:SCHCO_02745939"/>
<dbReference type="HOGENOM" id="CLU_448464_0_0_1"/>
<dbReference type="AlphaFoldDB" id="D8PXV6"/>
<proteinExistence type="predicted"/>
<dbReference type="GeneID" id="9586609"/>
<reference evidence="1 2" key="1">
    <citation type="journal article" date="2010" name="Nat. Biotechnol.">
        <title>Genome sequence of the model mushroom Schizophyllum commune.</title>
        <authorList>
            <person name="Ohm R.A."/>
            <person name="de Jong J.F."/>
            <person name="Lugones L.G."/>
            <person name="Aerts A."/>
            <person name="Kothe E."/>
            <person name="Stajich J.E."/>
            <person name="de Vries R.P."/>
            <person name="Record E."/>
            <person name="Levasseur A."/>
            <person name="Baker S.E."/>
            <person name="Bartholomew K.A."/>
            <person name="Coutinho P.M."/>
            <person name="Erdmann S."/>
            <person name="Fowler T.J."/>
            <person name="Gathman A.C."/>
            <person name="Lombard V."/>
            <person name="Henrissat B."/>
            <person name="Knabe N."/>
            <person name="Kuees U."/>
            <person name="Lilly W.W."/>
            <person name="Lindquist E."/>
            <person name="Lucas S."/>
            <person name="Magnuson J.K."/>
            <person name="Piumi F."/>
            <person name="Raudaskoski M."/>
            <person name="Salamov A."/>
            <person name="Schmutz J."/>
            <person name="Schwarze F.W.M.R."/>
            <person name="vanKuyk P.A."/>
            <person name="Horton J.S."/>
            <person name="Grigoriev I.V."/>
            <person name="Woesten H.A.B."/>
        </authorList>
    </citation>
    <scope>NUCLEOTIDE SEQUENCE [LARGE SCALE GENOMIC DNA]</scope>
    <source>
        <strain evidence="2">H4-8 / FGSC 9210</strain>
    </source>
</reference>
<dbReference type="RefSeq" id="XP_003034644.1">
    <property type="nucleotide sequence ID" value="XM_003034598.1"/>
</dbReference>
<organism evidence="2">
    <name type="scientific">Schizophyllum commune (strain H4-8 / FGSC 9210)</name>
    <name type="common">Split gill fungus</name>
    <dbReference type="NCBI Taxonomy" id="578458"/>
    <lineage>
        <taxon>Eukaryota</taxon>
        <taxon>Fungi</taxon>
        <taxon>Dikarya</taxon>
        <taxon>Basidiomycota</taxon>
        <taxon>Agaricomycotina</taxon>
        <taxon>Agaricomycetes</taxon>
        <taxon>Agaricomycetidae</taxon>
        <taxon>Agaricales</taxon>
        <taxon>Schizophyllaceae</taxon>
        <taxon>Schizophyllum</taxon>
    </lineage>
</organism>
<sequence>MSSLDLICRADDVIQGVSACGADLRQHAEGQLHSIQPGADSLPRPVDSYENGLFPINKLSAETLSIIIDFYLSEDTFVYAPMEVKLRWFMHPVDRGPCVLLRVCSLWRRICTTRFASYYASLIVSISQGTIPPLPEGREYDPSVDGVFVGQCLRHYLELFSRGSFVLTMEHGARRPAVIPQEGLLDPAVEPSLDVADTMLASLAQRYRELIVRPSKDEVLKHSIQTAANALYTLWPAQGLLHRLETLSIDFGDITRRGTSLRSSEEWRILAQTKLFAHAPKLCRLKLWRRAIHVLDAHHPLDLPSKQIKDFSCQYYEPRSCLAALLQFPSLTTLTLLRYVSYKAHTDATALDRHRLCVDAPQNTRNPRPVTTPIRLAHLSHLSVFCQHGCVDGSQRNFYYIADLLKYPDEILDWIYAPALQRLRIGFASNEAPFGRRPLTVIRTIGSFLRRSRCALVELFVFLHTEETDEHWLKLFGCLPSLREVTLGMSYGVRLSAKVLRALRVAPERQLLLPHLRRLTLITDESPALDIETYALAEAIESRIGAHERTGGIADDLEIFQLACQGTHRFVWDKEMKTRMKSWVRQGLCVGLAVVDVALPTEFIDIRDQGNFLMDWEWIRYYDDDDE</sequence>
<dbReference type="OrthoDB" id="10318718at2759"/>
<evidence type="ECO:0000313" key="1">
    <source>
        <dbReference type="EMBL" id="EFI99741.1"/>
    </source>
</evidence>
<keyword evidence="2" id="KW-1185">Reference proteome</keyword>